<dbReference type="RefSeq" id="WP_181836174.1">
    <property type="nucleotide sequence ID" value="NZ_JACERN010000031.1"/>
</dbReference>
<evidence type="ECO:0000313" key="2">
    <source>
        <dbReference type="Proteomes" id="UP000545606"/>
    </source>
</evidence>
<name>A0A838YEP4_9NEIS</name>
<proteinExistence type="predicted"/>
<dbReference type="Pfam" id="PF05488">
    <property type="entry name" value="PAAR_motif"/>
    <property type="match status" value="1"/>
</dbReference>
<comment type="caution">
    <text evidence="1">The sequence shown here is derived from an EMBL/GenBank/DDBJ whole genome shotgun (WGS) entry which is preliminary data.</text>
</comment>
<dbReference type="InterPro" id="IPR008727">
    <property type="entry name" value="PAAR_motif"/>
</dbReference>
<protein>
    <submittedName>
        <fullName evidence="1">PAAR domain-containing protein</fullName>
    </submittedName>
</protein>
<sequence length="87" mass="8702">MPNVIVEGSDTSHGGKVVSCSSNVTINGKKVARVGDVCSCPMQGHSHCVIVGGDASATIDGIPVAYEGHQTSCGAVLMNGAANCSKQ</sequence>
<dbReference type="EMBL" id="JACERN010000031">
    <property type="protein sequence ID" value="MBA4709091.1"/>
    <property type="molecule type" value="Genomic_DNA"/>
</dbReference>
<evidence type="ECO:0000313" key="1">
    <source>
        <dbReference type="EMBL" id="MBA4709091.1"/>
    </source>
</evidence>
<accession>A0A838YEP4</accession>
<dbReference type="AlphaFoldDB" id="A0A838YEP4"/>
<organism evidence="1 2">
    <name type="scientific">Aquitalea aquatica</name>
    <dbReference type="NCBI Taxonomy" id="3044273"/>
    <lineage>
        <taxon>Bacteria</taxon>
        <taxon>Pseudomonadati</taxon>
        <taxon>Pseudomonadota</taxon>
        <taxon>Betaproteobacteria</taxon>
        <taxon>Neisseriales</taxon>
        <taxon>Chromobacteriaceae</taxon>
        <taxon>Aquitalea</taxon>
    </lineage>
</organism>
<dbReference type="Proteomes" id="UP000545606">
    <property type="component" value="Unassembled WGS sequence"/>
</dbReference>
<gene>
    <name evidence="1" type="ORF">H2Z84_11970</name>
</gene>
<dbReference type="Gene3D" id="2.60.200.60">
    <property type="match status" value="1"/>
</dbReference>
<keyword evidence="2" id="KW-1185">Reference proteome</keyword>
<dbReference type="CDD" id="cd14744">
    <property type="entry name" value="PAAR_CT_2"/>
    <property type="match status" value="1"/>
</dbReference>
<reference evidence="1 2" key="1">
    <citation type="submission" date="2020-07" db="EMBL/GenBank/DDBJ databases">
        <title>Draft genome sequence of violacein-producing bacteria and related species.</title>
        <authorList>
            <person name="Wilson H.S."/>
            <person name="De Leon M.E."/>
        </authorList>
    </citation>
    <scope>NUCLEOTIDE SEQUENCE [LARGE SCALE GENOMIC DNA]</scope>
    <source>
        <strain evidence="1 2">HSC-21Su07</strain>
    </source>
</reference>